<dbReference type="InterPro" id="IPR001789">
    <property type="entry name" value="Sig_transdc_resp-reg_receiver"/>
</dbReference>
<gene>
    <name evidence="6" type="ORF">FDO65_09685</name>
</gene>
<dbReference type="SUPFAM" id="SSF52172">
    <property type="entry name" value="CheY-like"/>
    <property type="match status" value="1"/>
</dbReference>
<sequence length="143" mass="15680">MSGAGSAGEHDPDETRPRCRVVICDDRAELRDAIGLVLRGHPQFRLVAEAEDAESCLQQVDRHRPDLLILDVNMPGGGPDITRTLRTRWPGLFILVYSGQSRPQVRDDMLAAGADRFVLKTGRLRPLIQALDEASTGRVPGSV</sequence>
<dbReference type="GO" id="GO:0003677">
    <property type="term" value="F:DNA binding"/>
    <property type="evidence" value="ECO:0007669"/>
    <property type="project" value="UniProtKB-KW"/>
</dbReference>
<dbReference type="GO" id="GO:0000160">
    <property type="term" value="P:phosphorelay signal transduction system"/>
    <property type="evidence" value="ECO:0007669"/>
    <property type="project" value="InterPro"/>
</dbReference>
<dbReference type="InterPro" id="IPR011006">
    <property type="entry name" value="CheY-like_superfamily"/>
</dbReference>
<feature type="modified residue" description="4-aspartylphosphate" evidence="4">
    <location>
        <position position="71"/>
    </location>
</feature>
<dbReference type="InterPro" id="IPR058245">
    <property type="entry name" value="NreC/VraR/RcsB-like_REC"/>
</dbReference>
<dbReference type="PANTHER" id="PTHR43214:SF24">
    <property type="entry name" value="TRANSCRIPTIONAL REGULATORY PROTEIN NARL-RELATED"/>
    <property type="match status" value="1"/>
</dbReference>
<dbReference type="PANTHER" id="PTHR43214">
    <property type="entry name" value="TWO-COMPONENT RESPONSE REGULATOR"/>
    <property type="match status" value="1"/>
</dbReference>
<evidence type="ECO:0000256" key="4">
    <source>
        <dbReference type="PROSITE-ProRule" id="PRU00169"/>
    </source>
</evidence>
<keyword evidence="7" id="KW-1185">Reference proteome</keyword>
<dbReference type="PROSITE" id="PS50110">
    <property type="entry name" value="RESPONSE_REGULATORY"/>
    <property type="match status" value="1"/>
</dbReference>
<dbReference type="Gene3D" id="3.40.50.2300">
    <property type="match status" value="1"/>
</dbReference>
<organism evidence="6 7">
    <name type="scientific">Nakamurella flava</name>
    <dbReference type="NCBI Taxonomy" id="2576308"/>
    <lineage>
        <taxon>Bacteria</taxon>
        <taxon>Bacillati</taxon>
        <taxon>Actinomycetota</taxon>
        <taxon>Actinomycetes</taxon>
        <taxon>Nakamurellales</taxon>
        <taxon>Nakamurellaceae</taxon>
        <taxon>Nakamurella</taxon>
    </lineage>
</organism>
<evidence type="ECO:0000313" key="7">
    <source>
        <dbReference type="Proteomes" id="UP000306985"/>
    </source>
</evidence>
<dbReference type="EMBL" id="SZZH01000001">
    <property type="protein sequence ID" value="TKV61792.1"/>
    <property type="molecule type" value="Genomic_DNA"/>
</dbReference>
<feature type="domain" description="Response regulatory" evidence="5">
    <location>
        <begin position="20"/>
        <end position="135"/>
    </location>
</feature>
<dbReference type="AlphaFoldDB" id="A0A4U6QP02"/>
<proteinExistence type="predicted"/>
<keyword evidence="4" id="KW-0597">Phosphoprotein</keyword>
<evidence type="ECO:0000313" key="6">
    <source>
        <dbReference type="EMBL" id="TKV61792.1"/>
    </source>
</evidence>
<evidence type="ECO:0000256" key="3">
    <source>
        <dbReference type="ARBA" id="ARBA00023163"/>
    </source>
</evidence>
<dbReference type="InterPro" id="IPR039420">
    <property type="entry name" value="WalR-like"/>
</dbReference>
<dbReference type="CDD" id="cd17535">
    <property type="entry name" value="REC_NarL-like"/>
    <property type="match status" value="1"/>
</dbReference>
<protein>
    <submittedName>
        <fullName evidence="6">Response regulator transcription factor</fullName>
    </submittedName>
</protein>
<evidence type="ECO:0000256" key="2">
    <source>
        <dbReference type="ARBA" id="ARBA00023125"/>
    </source>
</evidence>
<keyword evidence="3" id="KW-0804">Transcription</keyword>
<evidence type="ECO:0000259" key="5">
    <source>
        <dbReference type="PROSITE" id="PS50110"/>
    </source>
</evidence>
<accession>A0A4U6QP02</accession>
<keyword evidence="1" id="KW-0805">Transcription regulation</keyword>
<dbReference type="Proteomes" id="UP000306985">
    <property type="component" value="Unassembled WGS sequence"/>
</dbReference>
<name>A0A4U6QP02_9ACTN</name>
<keyword evidence="2" id="KW-0238">DNA-binding</keyword>
<dbReference type="RefSeq" id="WP_137449097.1">
    <property type="nucleotide sequence ID" value="NZ_SZZH01000001.1"/>
</dbReference>
<reference evidence="6 7" key="1">
    <citation type="submission" date="2019-05" db="EMBL/GenBank/DDBJ databases">
        <title>Nakamurella sp. N5BH11, whole genome shotgun sequence.</title>
        <authorList>
            <person name="Tuo L."/>
        </authorList>
    </citation>
    <scope>NUCLEOTIDE SEQUENCE [LARGE SCALE GENOMIC DNA]</scope>
    <source>
        <strain evidence="6 7">N5BH11</strain>
    </source>
</reference>
<evidence type="ECO:0000256" key="1">
    <source>
        <dbReference type="ARBA" id="ARBA00023015"/>
    </source>
</evidence>
<dbReference type="OrthoDB" id="5145487at2"/>
<comment type="caution">
    <text evidence="6">The sequence shown here is derived from an EMBL/GenBank/DDBJ whole genome shotgun (WGS) entry which is preliminary data.</text>
</comment>
<dbReference type="SMART" id="SM00448">
    <property type="entry name" value="REC"/>
    <property type="match status" value="1"/>
</dbReference>
<dbReference type="Pfam" id="PF00072">
    <property type="entry name" value="Response_reg"/>
    <property type="match status" value="1"/>
</dbReference>